<dbReference type="Proteomes" id="UP000688137">
    <property type="component" value="Unassembled WGS sequence"/>
</dbReference>
<feature type="coiled-coil region" evidence="1">
    <location>
        <begin position="45"/>
        <end position="79"/>
    </location>
</feature>
<proteinExistence type="predicted"/>
<dbReference type="AlphaFoldDB" id="A0A8S1KMD9"/>
<name>A0A8S1KMD9_PARPR</name>
<protein>
    <submittedName>
        <fullName evidence="2">Uncharacterized protein</fullName>
    </submittedName>
</protein>
<evidence type="ECO:0000256" key="1">
    <source>
        <dbReference type="SAM" id="Coils"/>
    </source>
</evidence>
<organism evidence="2 3">
    <name type="scientific">Paramecium primaurelia</name>
    <dbReference type="NCBI Taxonomy" id="5886"/>
    <lineage>
        <taxon>Eukaryota</taxon>
        <taxon>Sar</taxon>
        <taxon>Alveolata</taxon>
        <taxon>Ciliophora</taxon>
        <taxon>Intramacronucleata</taxon>
        <taxon>Oligohymenophorea</taxon>
        <taxon>Peniculida</taxon>
        <taxon>Parameciidae</taxon>
        <taxon>Paramecium</taxon>
    </lineage>
</organism>
<accession>A0A8S1KMD9</accession>
<reference evidence="2" key="1">
    <citation type="submission" date="2021-01" db="EMBL/GenBank/DDBJ databases">
        <authorList>
            <consortium name="Genoscope - CEA"/>
            <person name="William W."/>
        </authorList>
    </citation>
    <scope>NUCLEOTIDE SEQUENCE</scope>
</reference>
<keyword evidence="3" id="KW-1185">Reference proteome</keyword>
<comment type="caution">
    <text evidence="2">The sequence shown here is derived from an EMBL/GenBank/DDBJ whole genome shotgun (WGS) entry which is preliminary data.</text>
</comment>
<sequence>MNKKEIDYINKAHEKFSQFIQDHQILDEQIRAIEFRLLYNQPMQVQSYEEEIYKLIEQNEKEIQELEKQRKELNNKKQQLVPIYEVVRAQKFPFDLGTFFEIPEDIL</sequence>
<keyword evidence="1" id="KW-0175">Coiled coil</keyword>
<dbReference type="OMA" id="RDQKFPY"/>
<evidence type="ECO:0000313" key="3">
    <source>
        <dbReference type="Proteomes" id="UP000688137"/>
    </source>
</evidence>
<gene>
    <name evidence="2" type="ORF">PPRIM_AZ9-3.1.T0210325</name>
</gene>
<evidence type="ECO:0000313" key="2">
    <source>
        <dbReference type="EMBL" id="CAD8054156.1"/>
    </source>
</evidence>
<dbReference type="EMBL" id="CAJJDM010000019">
    <property type="protein sequence ID" value="CAD8054156.1"/>
    <property type="molecule type" value="Genomic_DNA"/>
</dbReference>